<dbReference type="KEGG" id="cam:101497070"/>
<keyword evidence="1" id="KW-0175">Coiled coil</keyword>
<feature type="coiled-coil region" evidence="1">
    <location>
        <begin position="4"/>
        <end position="31"/>
    </location>
</feature>
<dbReference type="RefSeq" id="XP_004517091.2">
    <property type="nucleotide sequence ID" value="XM_004517034.3"/>
</dbReference>
<dbReference type="eggNOG" id="KOG1114">
    <property type="taxonomic scope" value="Eukaryota"/>
</dbReference>
<proteinExistence type="predicted"/>
<dbReference type="Gene3D" id="1.25.40.710">
    <property type="match status" value="1"/>
</dbReference>
<accession>A0A1S2Z8R8</accession>
<name>A0A1S2Z8R8_CICAR</name>
<dbReference type="InterPro" id="IPR046939">
    <property type="entry name" value="TPPII_C_sf"/>
</dbReference>
<sequence length="158" mass="18211">MLALNELLISLQSIRKKLESTRDQLAEALYQKGLALAEIETLKDLAATEGENQDVNSDQSLDDGSHPDLFEENFQELRKWVDVKSSKYGILTVTRERRSQRLGTALKVLCDIIQDDAENAKKFYELKLSLLDEIGWKHLATYERQWMLVRFPPSLPLF</sequence>
<evidence type="ECO:0000313" key="3">
    <source>
        <dbReference type="RefSeq" id="XP_004517091.2"/>
    </source>
</evidence>
<dbReference type="GeneID" id="101497070"/>
<dbReference type="Proteomes" id="UP000087171">
    <property type="component" value="Unplaced"/>
</dbReference>
<dbReference type="PaxDb" id="3827-XP_004517091.1"/>
<keyword evidence="2" id="KW-1185">Reference proteome</keyword>
<reference evidence="3" key="1">
    <citation type="submission" date="2025-08" db="UniProtKB">
        <authorList>
            <consortium name="RefSeq"/>
        </authorList>
    </citation>
    <scope>IDENTIFICATION</scope>
    <source>
        <tissue evidence="3">Etiolated seedlings</tissue>
    </source>
</reference>
<protein>
    <submittedName>
        <fullName evidence="3">Tripeptidyl-peptidase 2-like isoform X2</fullName>
    </submittedName>
</protein>
<dbReference type="AlphaFoldDB" id="A0A1S2Z8R8"/>
<gene>
    <name evidence="3" type="primary">LOC101497070</name>
</gene>
<evidence type="ECO:0000256" key="1">
    <source>
        <dbReference type="SAM" id="Coils"/>
    </source>
</evidence>
<organism evidence="2 3">
    <name type="scientific">Cicer arietinum</name>
    <name type="common">Chickpea</name>
    <name type="synonym">Garbanzo</name>
    <dbReference type="NCBI Taxonomy" id="3827"/>
    <lineage>
        <taxon>Eukaryota</taxon>
        <taxon>Viridiplantae</taxon>
        <taxon>Streptophyta</taxon>
        <taxon>Embryophyta</taxon>
        <taxon>Tracheophyta</taxon>
        <taxon>Spermatophyta</taxon>
        <taxon>Magnoliopsida</taxon>
        <taxon>eudicotyledons</taxon>
        <taxon>Gunneridae</taxon>
        <taxon>Pentapetalae</taxon>
        <taxon>rosids</taxon>
        <taxon>fabids</taxon>
        <taxon>Fabales</taxon>
        <taxon>Fabaceae</taxon>
        <taxon>Papilionoideae</taxon>
        <taxon>50 kb inversion clade</taxon>
        <taxon>NPAAA clade</taxon>
        <taxon>Hologalegina</taxon>
        <taxon>IRL clade</taxon>
        <taxon>Cicereae</taxon>
        <taxon>Cicer</taxon>
    </lineage>
</organism>
<evidence type="ECO:0000313" key="2">
    <source>
        <dbReference type="Proteomes" id="UP000087171"/>
    </source>
</evidence>